<dbReference type="PANTHER" id="PTHR32071:SF81">
    <property type="entry name" value="PROPIONATE CATABOLISM OPERON REGULATORY PROTEIN"/>
    <property type="match status" value="1"/>
</dbReference>
<dbReference type="Pfam" id="PF06506">
    <property type="entry name" value="PrpR_N"/>
    <property type="match status" value="1"/>
</dbReference>
<evidence type="ECO:0000256" key="4">
    <source>
        <dbReference type="ARBA" id="ARBA00023163"/>
    </source>
</evidence>
<dbReference type="Proteomes" id="UP000494265">
    <property type="component" value="Unassembled WGS sequence"/>
</dbReference>
<dbReference type="GO" id="GO:0043565">
    <property type="term" value="F:sequence-specific DNA binding"/>
    <property type="evidence" value="ECO:0007669"/>
    <property type="project" value="InterPro"/>
</dbReference>
<accession>A0A6F9XKE5</accession>
<dbReference type="InterPro" id="IPR009057">
    <property type="entry name" value="Homeodomain-like_sf"/>
</dbReference>
<keyword evidence="1" id="KW-0547">Nucleotide-binding</keyword>
<comment type="caution">
    <text evidence="6">The sequence shown here is derived from an EMBL/GenBank/DDBJ whole genome shotgun (WGS) entry which is preliminary data.</text>
</comment>
<feature type="domain" description="Sigma-54 factor interaction" evidence="5">
    <location>
        <begin position="423"/>
        <end position="490"/>
    </location>
</feature>
<protein>
    <submittedName>
        <fullName evidence="6">Fis family transcriptional regulator</fullName>
    </submittedName>
</protein>
<dbReference type="SUPFAM" id="SSF159800">
    <property type="entry name" value="PrpR receptor domain-like"/>
    <property type="match status" value="1"/>
</dbReference>
<proteinExistence type="predicted"/>
<dbReference type="GO" id="GO:0005524">
    <property type="term" value="F:ATP binding"/>
    <property type="evidence" value="ECO:0007669"/>
    <property type="project" value="UniProtKB-KW"/>
</dbReference>
<dbReference type="PANTHER" id="PTHR32071">
    <property type="entry name" value="TRANSCRIPTIONAL REGULATORY PROTEIN"/>
    <property type="match status" value="1"/>
</dbReference>
<dbReference type="SUPFAM" id="SSF46689">
    <property type="entry name" value="Homeodomain-like"/>
    <property type="match status" value="1"/>
</dbReference>
<sequence>MLKVMSISPYKNLQLQFEKVHAEHGNIYFENFVGDLEKGVKIALEKEKQFDLIISRGGTAQEIRKVSSLPVIEVEISILDILRIIKLVDGYNQKYTFIGFSNITRQVKILSEILNKNIDIVTIKSRKDLDYLIESLKREGYSLVIGDYVTYKTAHAKRLNSILIESGIESVETAINNALEIGNNLQKLRVKSEVLQEVQGKLSFSILIFNKKKNLIYSGDTNDKLINLAKSILSRKKLPKNEKIIFYEHYYGIIYTVAAINDNNGYYFTITKSGPVPTFGILFEPVVGREKINKNSALLVGDTIDILKKNLKNKNNIVVIGENGTGKESIKEIIPSLEKKRKIWMLHMNAKVSDNMWFNFFESIDSPIYEYSAIFLVDGITEKNIERLNDLLYYIRKHNLDSQWIFFMRKNTTIIDTINSIENVYQLELKEVRNRKSELSAIISLYIYEINKKLGTSVLGFDIDAMDEMINYDWPGNFRQLKKVIRILVSKTRSVFISLNAVKEQLRLEQSLYTKNYDEDINLFKGKTLSEIQKLIIQEKLKENNGNRSKTAEQLGISRSKIWRMLK</sequence>
<keyword evidence="2" id="KW-0067">ATP-binding</keyword>
<dbReference type="EMBL" id="BLAM01000083">
    <property type="protein sequence ID" value="GET05741.1"/>
    <property type="molecule type" value="Genomic_DNA"/>
</dbReference>
<evidence type="ECO:0000259" key="5">
    <source>
        <dbReference type="PROSITE" id="PS50045"/>
    </source>
</evidence>
<dbReference type="InterPro" id="IPR027417">
    <property type="entry name" value="P-loop_NTPase"/>
</dbReference>
<dbReference type="Pfam" id="PF25601">
    <property type="entry name" value="AAA_lid_14"/>
    <property type="match status" value="1"/>
</dbReference>
<dbReference type="PRINTS" id="PR01590">
    <property type="entry name" value="HTHFIS"/>
</dbReference>
<reference evidence="6" key="1">
    <citation type="submission" date="2019-10" db="EMBL/GenBank/DDBJ databases">
        <title>Lactobacillus agilis SY212 Whole Genome Sequencing Project.</title>
        <authorList>
            <person name="Suzuki S."/>
            <person name="Endo A."/>
            <person name="Maeno S."/>
            <person name="Shiwa Y."/>
            <person name="Matsutani M."/>
            <person name="Kajikawa A."/>
        </authorList>
    </citation>
    <scope>NUCLEOTIDE SEQUENCE</scope>
    <source>
        <strain evidence="6">SY212</strain>
    </source>
</reference>
<dbReference type="AlphaFoldDB" id="A0A6F9XKE5"/>
<dbReference type="Gene3D" id="1.10.8.60">
    <property type="match status" value="1"/>
</dbReference>
<dbReference type="RefSeq" id="WP_172584462.1">
    <property type="nucleotide sequence ID" value="NZ_BLAM01000083.1"/>
</dbReference>
<organism evidence="6">
    <name type="scientific">Ligilactobacillus agilis</name>
    <dbReference type="NCBI Taxonomy" id="1601"/>
    <lineage>
        <taxon>Bacteria</taxon>
        <taxon>Bacillati</taxon>
        <taxon>Bacillota</taxon>
        <taxon>Bacilli</taxon>
        <taxon>Lactobacillales</taxon>
        <taxon>Lactobacillaceae</taxon>
        <taxon>Ligilactobacillus</taxon>
    </lineage>
</organism>
<dbReference type="InterPro" id="IPR002078">
    <property type="entry name" value="Sigma_54_int"/>
</dbReference>
<evidence type="ECO:0000256" key="1">
    <source>
        <dbReference type="ARBA" id="ARBA00022741"/>
    </source>
</evidence>
<gene>
    <name evidence="6" type="ORF">SY212_07710</name>
</gene>
<evidence type="ECO:0000256" key="3">
    <source>
        <dbReference type="ARBA" id="ARBA00023015"/>
    </source>
</evidence>
<evidence type="ECO:0000256" key="2">
    <source>
        <dbReference type="ARBA" id="ARBA00022840"/>
    </source>
</evidence>
<name>A0A6F9XKE5_9LACO</name>
<evidence type="ECO:0000313" key="6">
    <source>
        <dbReference type="EMBL" id="GET05741.1"/>
    </source>
</evidence>
<dbReference type="SUPFAM" id="SSF52540">
    <property type="entry name" value="P-loop containing nucleoside triphosphate hydrolases"/>
    <property type="match status" value="1"/>
</dbReference>
<dbReference type="Gene3D" id="3.40.50.10660">
    <property type="entry name" value="PrpR receptor domain-like"/>
    <property type="match status" value="1"/>
</dbReference>
<keyword evidence="4" id="KW-0804">Transcription</keyword>
<keyword evidence="3" id="KW-0805">Transcription regulation</keyword>
<dbReference type="Pfam" id="PF02954">
    <property type="entry name" value="HTH_8"/>
    <property type="match status" value="1"/>
</dbReference>
<dbReference type="InterPro" id="IPR002197">
    <property type="entry name" value="HTH_Fis"/>
</dbReference>
<dbReference type="Gene3D" id="1.10.10.60">
    <property type="entry name" value="Homeodomain-like"/>
    <property type="match status" value="1"/>
</dbReference>
<dbReference type="InterPro" id="IPR010524">
    <property type="entry name" value="Sig_transdc_resp-reg_PrpR_N"/>
</dbReference>
<dbReference type="GO" id="GO:0000156">
    <property type="term" value="F:phosphorelay response regulator activity"/>
    <property type="evidence" value="ECO:0007669"/>
    <property type="project" value="InterPro"/>
</dbReference>
<dbReference type="InterPro" id="IPR058031">
    <property type="entry name" value="AAA_lid_NorR"/>
</dbReference>
<dbReference type="PROSITE" id="PS50045">
    <property type="entry name" value="SIGMA54_INTERACT_4"/>
    <property type="match status" value="1"/>
</dbReference>
<dbReference type="GO" id="GO:0006355">
    <property type="term" value="P:regulation of DNA-templated transcription"/>
    <property type="evidence" value="ECO:0007669"/>
    <property type="project" value="InterPro"/>
</dbReference>
<dbReference type="Gene3D" id="3.40.50.2300">
    <property type="match status" value="1"/>
</dbReference>